<name>V2X092_MONRO</name>
<sequence>MLSLQDISISDDPDFELESYALISRDDSWAAMQFTHFEWSFGLGYRGIPLNSEYNVVKVSKDLIPCLQKQTLQFAPTKDVIQHACDMLAYNHTMKVGERRKFEEFGEGPWEYVLFPGRFDHKTLKPEYLPPLYQRSSNGQMSLLTLNAHSYDTLPRMSLMVHPTIAILLLKLYQPDALHSPQSLKENVIFPIIRIVGKWPHWSHNRFKPLPTSKRKRRRSEASNGISCKCTLCVYDSSSDEEEEDSGTNASDFDSSDSGENVGNVDLDVAAWAQKVVLLPASSGYDYSDGISDDELLRTYAQESALAPGQVKKALKEENQKRSVLAAPTLKEVRCCLSKKRSRHG</sequence>
<protein>
    <submittedName>
        <fullName evidence="1">Uncharacterized protein</fullName>
    </submittedName>
</protein>
<dbReference type="EMBL" id="AWSO01001005">
    <property type="protein sequence ID" value="ESK85860.1"/>
    <property type="molecule type" value="Genomic_DNA"/>
</dbReference>
<reference evidence="1 2" key="1">
    <citation type="journal article" date="2014" name="BMC Genomics">
        <title>Genome and secretome analysis of the hemibiotrophic fungal pathogen, Moniliophthora roreri, which causes frosty pod rot disease of cacao: mechanisms of the biotrophic and necrotrophic phases.</title>
        <authorList>
            <person name="Meinhardt L.W."/>
            <person name="Costa G.G.L."/>
            <person name="Thomazella D.P.T."/>
            <person name="Teixeira P.J.P.L."/>
            <person name="Carazzolle M.F."/>
            <person name="Schuster S.C."/>
            <person name="Carlson J.E."/>
            <person name="Guiltinan M.J."/>
            <person name="Mieczkowski P."/>
            <person name="Farmer A."/>
            <person name="Ramaraj T."/>
            <person name="Crozier J."/>
            <person name="Davis R.E."/>
            <person name="Shao J."/>
            <person name="Melnick R.L."/>
            <person name="Pereira G.A.G."/>
            <person name="Bailey B.A."/>
        </authorList>
    </citation>
    <scope>NUCLEOTIDE SEQUENCE [LARGE SCALE GENOMIC DNA]</scope>
    <source>
        <strain evidence="1 2">MCA 2997</strain>
    </source>
</reference>
<evidence type="ECO:0000313" key="1">
    <source>
        <dbReference type="EMBL" id="ESK85860.1"/>
    </source>
</evidence>
<keyword evidence="2" id="KW-1185">Reference proteome</keyword>
<dbReference type="OrthoDB" id="10598677at2759"/>
<dbReference type="KEGG" id="mrr:Moror_2352"/>
<accession>V2X092</accession>
<dbReference type="AlphaFoldDB" id="V2X092"/>
<dbReference type="HOGENOM" id="CLU_783229_0_0_1"/>
<dbReference type="Proteomes" id="UP000017559">
    <property type="component" value="Unassembled WGS sequence"/>
</dbReference>
<comment type="caution">
    <text evidence="1">The sequence shown here is derived from an EMBL/GenBank/DDBJ whole genome shotgun (WGS) entry which is preliminary data.</text>
</comment>
<evidence type="ECO:0000313" key="2">
    <source>
        <dbReference type="Proteomes" id="UP000017559"/>
    </source>
</evidence>
<organism evidence="1 2">
    <name type="scientific">Moniliophthora roreri (strain MCA 2997)</name>
    <name type="common">Cocoa frosty pod rot fungus</name>
    <name type="synonym">Crinipellis roreri</name>
    <dbReference type="NCBI Taxonomy" id="1381753"/>
    <lineage>
        <taxon>Eukaryota</taxon>
        <taxon>Fungi</taxon>
        <taxon>Dikarya</taxon>
        <taxon>Basidiomycota</taxon>
        <taxon>Agaricomycotina</taxon>
        <taxon>Agaricomycetes</taxon>
        <taxon>Agaricomycetidae</taxon>
        <taxon>Agaricales</taxon>
        <taxon>Marasmiineae</taxon>
        <taxon>Marasmiaceae</taxon>
        <taxon>Moniliophthora</taxon>
    </lineage>
</organism>
<gene>
    <name evidence="1" type="ORF">Moror_2352</name>
</gene>
<proteinExistence type="predicted"/>